<organism evidence="2 3">
    <name type="scientific">Streptomyces rhizosphaericus</name>
    <dbReference type="NCBI Taxonomy" id="114699"/>
    <lineage>
        <taxon>Bacteria</taxon>
        <taxon>Bacillati</taxon>
        <taxon>Actinomycetota</taxon>
        <taxon>Actinomycetes</taxon>
        <taxon>Kitasatosporales</taxon>
        <taxon>Streptomycetaceae</taxon>
        <taxon>Streptomyces</taxon>
        <taxon>Streptomyces violaceusniger group</taxon>
    </lineage>
</organism>
<dbReference type="EMBL" id="BAAAIE010000031">
    <property type="protein sequence ID" value="GAA0984185.1"/>
    <property type="molecule type" value="Genomic_DNA"/>
</dbReference>
<gene>
    <name evidence="2" type="ORF">GCM10009576_048030</name>
</gene>
<feature type="compositionally biased region" description="Basic and acidic residues" evidence="1">
    <location>
        <begin position="62"/>
        <end position="82"/>
    </location>
</feature>
<evidence type="ECO:0000313" key="2">
    <source>
        <dbReference type="EMBL" id="GAA0984185.1"/>
    </source>
</evidence>
<dbReference type="Proteomes" id="UP001500033">
    <property type="component" value="Unassembled WGS sequence"/>
</dbReference>
<feature type="region of interest" description="Disordered" evidence="1">
    <location>
        <begin position="59"/>
        <end position="93"/>
    </location>
</feature>
<reference evidence="2 3" key="1">
    <citation type="journal article" date="2019" name="Int. J. Syst. Evol. Microbiol.">
        <title>The Global Catalogue of Microorganisms (GCM) 10K type strain sequencing project: providing services to taxonomists for standard genome sequencing and annotation.</title>
        <authorList>
            <consortium name="The Broad Institute Genomics Platform"/>
            <consortium name="The Broad Institute Genome Sequencing Center for Infectious Disease"/>
            <person name="Wu L."/>
            <person name="Ma J."/>
        </authorList>
    </citation>
    <scope>NUCLEOTIDE SEQUENCE [LARGE SCALE GENOMIC DNA]</scope>
    <source>
        <strain evidence="2 3">JCM 11445</strain>
    </source>
</reference>
<proteinExistence type="predicted"/>
<name>A0ABN1SCU0_9ACTN</name>
<keyword evidence="3" id="KW-1185">Reference proteome</keyword>
<sequence>MSKRLPVPEPVAAVAGSPPVCVITVTCASSRSRSVARLSASDTGAVAVAFTDVGACDTGRAPMERPRADDVHGAGPWEETRQKNGRAWSGSGV</sequence>
<protein>
    <submittedName>
        <fullName evidence="2">Uncharacterized protein</fullName>
    </submittedName>
</protein>
<accession>A0ABN1SCU0</accession>
<comment type="caution">
    <text evidence="2">The sequence shown here is derived from an EMBL/GenBank/DDBJ whole genome shotgun (WGS) entry which is preliminary data.</text>
</comment>
<evidence type="ECO:0000256" key="1">
    <source>
        <dbReference type="SAM" id="MobiDB-lite"/>
    </source>
</evidence>
<evidence type="ECO:0000313" key="3">
    <source>
        <dbReference type="Proteomes" id="UP001500033"/>
    </source>
</evidence>